<evidence type="ECO:0000313" key="2">
    <source>
        <dbReference type="EMBL" id="MDM4019098.1"/>
    </source>
</evidence>
<name>A0ABT7PRG9_9BACT</name>
<reference evidence="2 3" key="1">
    <citation type="submission" date="2023-06" db="EMBL/GenBank/DDBJ databases">
        <title>Roseiconus lacunae JC819 isolated from Gulf of Mannar region, Tamil Nadu.</title>
        <authorList>
            <person name="Pk S."/>
            <person name="Ch S."/>
            <person name="Ch V.R."/>
        </authorList>
    </citation>
    <scope>NUCLEOTIDE SEQUENCE [LARGE SCALE GENOMIC DNA]</scope>
    <source>
        <strain evidence="2 3">JC819</strain>
    </source>
</reference>
<dbReference type="EMBL" id="JASZZN010000031">
    <property type="protein sequence ID" value="MDM4019098.1"/>
    <property type="molecule type" value="Genomic_DNA"/>
</dbReference>
<keyword evidence="3" id="KW-1185">Reference proteome</keyword>
<organism evidence="2 3">
    <name type="scientific">Roseiconus lacunae</name>
    <dbReference type="NCBI Taxonomy" id="2605694"/>
    <lineage>
        <taxon>Bacteria</taxon>
        <taxon>Pseudomonadati</taxon>
        <taxon>Planctomycetota</taxon>
        <taxon>Planctomycetia</taxon>
        <taxon>Pirellulales</taxon>
        <taxon>Pirellulaceae</taxon>
        <taxon>Roseiconus</taxon>
    </lineage>
</organism>
<feature type="chain" id="PRO_5045801652" evidence="1">
    <location>
        <begin position="29"/>
        <end position="223"/>
    </location>
</feature>
<evidence type="ECO:0000313" key="3">
    <source>
        <dbReference type="Proteomes" id="UP001239462"/>
    </source>
</evidence>
<accession>A0ABT7PRG9</accession>
<protein>
    <submittedName>
        <fullName evidence="2">Uncharacterized protein</fullName>
    </submittedName>
</protein>
<sequence length="223" mass="23440">MRQFKLLKKFALSALVASSAMVGSPVLAGDFDALLAEIQFENPSTPIAPPLVNAGVPGVETGAQSALGLEMPAQPVSVEAEAVAPSPVATPIQPNATAPTHVAPIAATPAHAHAAPAGDCQSCGNHAACDCQHGCKGCGSCLGNRIHQGACTPYMPPQLPTSTFYQYWRSNACNTNVWDGYQNRCRTTIDLSIHHKHRRGCDACGNVYNSVPANWCDMQESCD</sequence>
<feature type="signal peptide" evidence="1">
    <location>
        <begin position="1"/>
        <end position="28"/>
    </location>
</feature>
<gene>
    <name evidence="2" type="ORF">QTN89_26830</name>
</gene>
<dbReference type="Proteomes" id="UP001239462">
    <property type="component" value="Unassembled WGS sequence"/>
</dbReference>
<comment type="caution">
    <text evidence="2">The sequence shown here is derived from an EMBL/GenBank/DDBJ whole genome shotgun (WGS) entry which is preliminary data.</text>
</comment>
<proteinExistence type="predicted"/>
<keyword evidence="1" id="KW-0732">Signal</keyword>
<dbReference type="RefSeq" id="WP_289167152.1">
    <property type="nucleotide sequence ID" value="NZ_JASZZN010000031.1"/>
</dbReference>
<evidence type="ECO:0000256" key="1">
    <source>
        <dbReference type="SAM" id="SignalP"/>
    </source>
</evidence>